<evidence type="ECO:0000313" key="2">
    <source>
        <dbReference type="EMBL" id="GAD85345.1"/>
    </source>
</evidence>
<proteinExistence type="predicted"/>
<comment type="caution">
    <text evidence="2">The sequence shown here is derived from an EMBL/GenBank/DDBJ whole genome shotgun (WGS) entry which is preliminary data.</text>
</comment>
<reference evidence="2 3" key="1">
    <citation type="journal article" date="2014" name="BMC Genomics">
        <title>Genome based analysis of type-I polyketide synthase and nonribosomal peptide synthetase gene clusters in seven strains of five representative Nocardia species.</title>
        <authorList>
            <person name="Komaki H."/>
            <person name="Ichikawa N."/>
            <person name="Hosoyama A."/>
            <person name="Takahashi-Nakaguchi A."/>
            <person name="Matsuzawa T."/>
            <person name="Suzuki K."/>
            <person name="Fujita N."/>
            <person name="Gonoi T."/>
        </authorList>
    </citation>
    <scope>NUCLEOTIDE SEQUENCE [LARGE SCALE GENOMIC DNA]</scope>
    <source>
        <strain evidence="2 3">NBRC 15531</strain>
    </source>
</reference>
<dbReference type="eggNOG" id="COG4270">
    <property type="taxonomic scope" value="Bacteria"/>
</dbReference>
<dbReference type="RefSeq" id="WP_019049815.1">
    <property type="nucleotide sequence ID" value="NZ_BAFO02000031.1"/>
</dbReference>
<evidence type="ECO:0000256" key="1">
    <source>
        <dbReference type="SAM" id="Phobius"/>
    </source>
</evidence>
<dbReference type="AlphaFoldDB" id="U5EDC5"/>
<keyword evidence="1" id="KW-0472">Membrane</keyword>
<dbReference type="PANTHER" id="PTHR36974:SF1">
    <property type="entry name" value="DOXX FAMILY MEMBRANE PROTEIN"/>
    <property type="match status" value="1"/>
</dbReference>
<accession>U5EDC5</accession>
<feature type="transmembrane region" description="Helical" evidence="1">
    <location>
        <begin position="6"/>
        <end position="27"/>
    </location>
</feature>
<evidence type="ECO:0008006" key="4">
    <source>
        <dbReference type="Google" id="ProtNLM"/>
    </source>
</evidence>
<dbReference type="PANTHER" id="PTHR36974">
    <property type="entry name" value="MEMBRANE PROTEIN-RELATED"/>
    <property type="match status" value="1"/>
</dbReference>
<dbReference type="EMBL" id="BAFO02000031">
    <property type="protein sequence ID" value="GAD85345.1"/>
    <property type="molecule type" value="Genomic_DNA"/>
</dbReference>
<keyword evidence="1" id="KW-1133">Transmembrane helix</keyword>
<keyword evidence="1" id="KW-0812">Transmembrane</keyword>
<keyword evidence="3" id="KW-1185">Reference proteome</keyword>
<feature type="transmembrane region" description="Helical" evidence="1">
    <location>
        <begin position="66"/>
        <end position="85"/>
    </location>
</feature>
<dbReference type="Proteomes" id="UP000017048">
    <property type="component" value="Unassembled WGS sequence"/>
</dbReference>
<dbReference type="OrthoDB" id="5192901at2"/>
<dbReference type="STRING" id="1824.SAMN05444423_101651"/>
<protein>
    <recommendedName>
        <fullName evidence="4">DoxX family protein</fullName>
    </recommendedName>
</protein>
<sequence length="114" mass="11580">MHAIAALILGGFLVAVGVSHFLAPAYYRALVPAALPRPDLLVAASGGAEIVVGGCLAMPVTRAFGAWAALTLLCAYLVLWLARLLSAHTNRAAAAVAVNAIYVVWAALVATTGA</sequence>
<dbReference type="GeneID" id="91514067"/>
<feature type="transmembrane region" description="Helical" evidence="1">
    <location>
        <begin position="92"/>
        <end position="111"/>
    </location>
</feature>
<evidence type="ECO:0000313" key="3">
    <source>
        <dbReference type="Proteomes" id="UP000017048"/>
    </source>
</evidence>
<name>U5EDC5_NOCAS</name>
<organism evidence="2 3">
    <name type="scientific">Nocardia asteroides NBRC 15531</name>
    <dbReference type="NCBI Taxonomy" id="1110697"/>
    <lineage>
        <taxon>Bacteria</taxon>
        <taxon>Bacillati</taxon>
        <taxon>Actinomycetota</taxon>
        <taxon>Actinomycetes</taxon>
        <taxon>Mycobacteriales</taxon>
        <taxon>Nocardiaceae</taxon>
        <taxon>Nocardia</taxon>
    </lineage>
</organism>
<gene>
    <name evidence="2" type="ORF">NCAST_31_00390</name>
</gene>